<proteinExistence type="predicted"/>
<sequence>KNIEPRGELGFELEEEHEQGEEGRAKIHHLLR</sequence>
<feature type="region of interest" description="Disordered" evidence="1">
    <location>
        <begin position="1"/>
        <end position="32"/>
    </location>
</feature>
<protein>
    <submittedName>
        <fullName evidence="2">Uncharacterized protein</fullName>
    </submittedName>
</protein>
<feature type="non-terminal residue" evidence="2">
    <location>
        <position position="1"/>
    </location>
</feature>
<evidence type="ECO:0000313" key="2">
    <source>
        <dbReference type="EMBL" id="MCI80483.1"/>
    </source>
</evidence>
<evidence type="ECO:0000313" key="3">
    <source>
        <dbReference type="Proteomes" id="UP000265520"/>
    </source>
</evidence>
<reference evidence="2 3" key="1">
    <citation type="journal article" date="2018" name="Front. Plant Sci.">
        <title>Red Clover (Trifolium pratense) and Zigzag Clover (T. medium) - A Picture of Genomic Similarities and Differences.</title>
        <authorList>
            <person name="Dluhosova J."/>
            <person name="Istvanek J."/>
            <person name="Nedelnik J."/>
            <person name="Repkova J."/>
        </authorList>
    </citation>
    <scope>NUCLEOTIDE SEQUENCE [LARGE SCALE GENOMIC DNA]</scope>
    <source>
        <strain evidence="3">cv. 10/8</strain>
        <tissue evidence="2">Leaf</tissue>
    </source>
</reference>
<organism evidence="2 3">
    <name type="scientific">Trifolium medium</name>
    <dbReference type="NCBI Taxonomy" id="97028"/>
    <lineage>
        <taxon>Eukaryota</taxon>
        <taxon>Viridiplantae</taxon>
        <taxon>Streptophyta</taxon>
        <taxon>Embryophyta</taxon>
        <taxon>Tracheophyta</taxon>
        <taxon>Spermatophyta</taxon>
        <taxon>Magnoliopsida</taxon>
        <taxon>eudicotyledons</taxon>
        <taxon>Gunneridae</taxon>
        <taxon>Pentapetalae</taxon>
        <taxon>rosids</taxon>
        <taxon>fabids</taxon>
        <taxon>Fabales</taxon>
        <taxon>Fabaceae</taxon>
        <taxon>Papilionoideae</taxon>
        <taxon>50 kb inversion clade</taxon>
        <taxon>NPAAA clade</taxon>
        <taxon>Hologalegina</taxon>
        <taxon>IRL clade</taxon>
        <taxon>Trifolieae</taxon>
        <taxon>Trifolium</taxon>
    </lineage>
</organism>
<dbReference type="EMBL" id="LXQA010996769">
    <property type="protein sequence ID" value="MCI80483.1"/>
    <property type="molecule type" value="Genomic_DNA"/>
</dbReference>
<name>A0A392UZ68_9FABA</name>
<comment type="caution">
    <text evidence="2">The sequence shown here is derived from an EMBL/GenBank/DDBJ whole genome shotgun (WGS) entry which is preliminary data.</text>
</comment>
<dbReference type="AlphaFoldDB" id="A0A392UZ68"/>
<dbReference type="Proteomes" id="UP000265520">
    <property type="component" value="Unassembled WGS sequence"/>
</dbReference>
<evidence type="ECO:0000256" key="1">
    <source>
        <dbReference type="SAM" id="MobiDB-lite"/>
    </source>
</evidence>
<accession>A0A392UZ68</accession>
<keyword evidence="3" id="KW-1185">Reference proteome</keyword>